<comment type="function">
    <text evidence="12">Cleaves the distal alpha 1,2-linked glucose residue from the Glc(3)Man(9)GlcNAc(2) oligosaccharide precursor.</text>
</comment>
<dbReference type="EC" id="3.2.1.106" evidence="11 12"/>
<dbReference type="EMBL" id="JYDV01000003">
    <property type="protein sequence ID" value="KRZ45399.1"/>
    <property type="molecule type" value="Genomic_DNA"/>
</dbReference>
<evidence type="ECO:0000256" key="4">
    <source>
        <dbReference type="ARBA" id="ARBA00022801"/>
    </source>
</evidence>
<evidence type="ECO:0000256" key="11">
    <source>
        <dbReference type="ARBA" id="ARBA00038888"/>
    </source>
</evidence>
<keyword evidence="6" id="KW-0735">Signal-anchor</keyword>
<dbReference type="GO" id="GO:0009311">
    <property type="term" value="P:oligosaccharide metabolic process"/>
    <property type="evidence" value="ECO:0007669"/>
    <property type="project" value="UniProtKB-UniRule"/>
</dbReference>
<dbReference type="InterPro" id="IPR031631">
    <property type="entry name" value="Glyco_hydro_63N"/>
</dbReference>
<dbReference type="InterPro" id="IPR012341">
    <property type="entry name" value="6hp_glycosidase-like_sf"/>
</dbReference>
<evidence type="ECO:0000256" key="5">
    <source>
        <dbReference type="ARBA" id="ARBA00022824"/>
    </source>
</evidence>
<organism evidence="15 16">
    <name type="scientific">Trichinella pseudospiralis</name>
    <name type="common">Parasitic roundworm</name>
    <dbReference type="NCBI Taxonomy" id="6337"/>
    <lineage>
        <taxon>Eukaryota</taxon>
        <taxon>Metazoa</taxon>
        <taxon>Ecdysozoa</taxon>
        <taxon>Nematoda</taxon>
        <taxon>Enoplea</taxon>
        <taxon>Dorylaimia</taxon>
        <taxon>Trichinellida</taxon>
        <taxon>Trichinellidae</taxon>
        <taxon>Trichinella</taxon>
    </lineage>
</organism>
<feature type="domain" description="Glycosyl hydrolase family 63 C-terminal" evidence="13">
    <location>
        <begin position="361"/>
        <end position="848"/>
    </location>
</feature>
<evidence type="ECO:0000256" key="7">
    <source>
        <dbReference type="ARBA" id="ARBA00022989"/>
    </source>
</evidence>
<dbReference type="InterPro" id="IPR031335">
    <property type="entry name" value="Glyco_hydro_63_C"/>
</dbReference>
<evidence type="ECO:0000313" key="16">
    <source>
        <dbReference type="Proteomes" id="UP000054826"/>
    </source>
</evidence>
<evidence type="ECO:0000256" key="10">
    <source>
        <dbReference type="ARBA" id="ARBA00023295"/>
    </source>
</evidence>
<dbReference type="Pfam" id="PF16923">
    <property type="entry name" value="Glyco_hydro_63N"/>
    <property type="match status" value="1"/>
</dbReference>
<keyword evidence="4 12" id="KW-0378">Hydrolase</keyword>
<comment type="similarity">
    <text evidence="2 12">Belongs to the glycosyl hydrolase 63 family.</text>
</comment>
<dbReference type="InterPro" id="IPR038518">
    <property type="entry name" value="Glyco_hydro_63N_sf"/>
</dbReference>
<dbReference type="GO" id="GO:0006487">
    <property type="term" value="P:protein N-linked glycosylation"/>
    <property type="evidence" value="ECO:0007669"/>
    <property type="project" value="UniProtKB-UniRule"/>
</dbReference>
<evidence type="ECO:0000256" key="12">
    <source>
        <dbReference type="RuleBase" id="RU368089"/>
    </source>
</evidence>
<evidence type="ECO:0000256" key="6">
    <source>
        <dbReference type="ARBA" id="ARBA00022968"/>
    </source>
</evidence>
<reference evidence="15 16" key="1">
    <citation type="submission" date="2015-01" db="EMBL/GenBank/DDBJ databases">
        <title>Evolution of Trichinella species and genotypes.</title>
        <authorList>
            <person name="Korhonen P.K."/>
            <person name="Edoardo P."/>
            <person name="Giuseppe L.R."/>
            <person name="Gasser R.B."/>
        </authorList>
    </citation>
    <scope>NUCLEOTIDE SEQUENCE [LARGE SCALE GENOMIC DNA]</scope>
    <source>
        <strain evidence="15">ISS176</strain>
    </source>
</reference>
<dbReference type="Gene3D" id="2.70.98.110">
    <property type="entry name" value="Glycosyl hydrolase family 63, N-terminal domain"/>
    <property type="match status" value="1"/>
</dbReference>
<dbReference type="AlphaFoldDB" id="A0A0V1KDR5"/>
<evidence type="ECO:0000256" key="2">
    <source>
        <dbReference type="ARBA" id="ARBA00010833"/>
    </source>
</evidence>
<evidence type="ECO:0000256" key="9">
    <source>
        <dbReference type="ARBA" id="ARBA00023180"/>
    </source>
</evidence>
<evidence type="ECO:0000313" key="15">
    <source>
        <dbReference type="EMBL" id="KRZ45399.1"/>
    </source>
</evidence>
<evidence type="ECO:0000259" key="14">
    <source>
        <dbReference type="Pfam" id="PF16923"/>
    </source>
</evidence>
<keyword evidence="9" id="KW-0325">Glycoprotein</keyword>
<evidence type="ECO:0000256" key="8">
    <source>
        <dbReference type="ARBA" id="ARBA00023136"/>
    </source>
</evidence>
<comment type="catalytic activity">
    <reaction evidence="12">
        <text>N(4)-(alpha-D-Glc-(1-&gt;2)-alpha-D-Glc-(1-&gt;3)-alpha-D-Glc-(1-&gt;3)-alpha-D-Man-(1-&gt;2)-alpha-D-Man-(1-&gt;2)-alpha-D-Man-(1-&gt;3)-[alpha-D-Man-(1-&gt;2)-alpha-D-Man-(1-&gt;3)-[alpha-D-Man-(1-&gt;2)-alpha-D-Man-(1-&gt;6)]-alpha-D-Man-(1-&gt;6)]-beta-D-Man-(1-&gt;4)-beta-D-GlcNAc-(1-&gt;4)-beta-D-GlcNAc)-L-asparaginyl-[protein] + H2O = N(4)-(alpha-D-Glc-(1-&gt;3)-alpha-D-Glc-(1-&gt;3)-alpha-D-Man-(1-&gt;2)-alpha-D-Man-(1-&gt;2)-alpha-D-Man-(1-&gt;3)-[alpha-D-Man-(1-&gt;2)-alpha-D-Man-(1-&gt;3)-[alpha-D-Man-(1-&gt;2)-alpha-D-Man-(1-&gt;6)]-alpha-D-Man-(1-&gt;6)]-beta-D-Man-(1-&gt;4)-beta-D-GlcNAc-(1-&gt;4)-beta-D-GlcNAc)-L-asparaginyl-[protein] + beta-D-glucose</text>
        <dbReference type="Rhea" id="RHEA:55988"/>
        <dbReference type="Rhea" id="RHEA-COMP:12806"/>
        <dbReference type="Rhea" id="RHEA-COMP:14355"/>
        <dbReference type="ChEBI" id="CHEBI:15377"/>
        <dbReference type="ChEBI" id="CHEBI:15903"/>
        <dbReference type="ChEBI" id="CHEBI:59082"/>
        <dbReference type="ChEBI" id="CHEBI:132537"/>
        <dbReference type="EC" id="3.2.1.106"/>
    </reaction>
</comment>
<dbReference type="GO" id="GO:0004573">
    <property type="term" value="F:Glc3Man9GlcNAc2 oligosaccharide glucosidase activity"/>
    <property type="evidence" value="ECO:0007669"/>
    <property type="project" value="UniProtKB-UniRule"/>
</dbReference>
<keyword evidence="3 12" id="KW-0812">Transmembrane</keyword>
<keyword evidence="7 12" id="KW-1133">Transmembrane helix</keyword>
<dbReference type="SUPFAM" id="SSF48208">
    <property type="entry name" value="Six-hairpin glycosidases"/>
    <property type="match status" value="1"/>
</dbReference>
<comment type="subcellular location">
    <subcellularLocation>
        <location evidence="1 12">Endoplasmic reticulum membrane</location>
        <topology evidence="1 12">Single-pass type II membrane protein</topology>
    </subcellularLocation>
</comment>
<gene>
    <name evidence="15" type="primary">F13H10.4</name>
    <name evidence="15" type="ORF">T4C_3920</name>
</gene>
<accession>A0A0V1KDR5</accession>
<dbReference type="InterPro" id="IPR004888">
    <property type="entry name" value="Glycoside_hydrolase_63"/>
</dbReference>
<sequence length="851" mass="98342">MQSIQFQVTYISIALILHKNLKNLTLTMSESVRSKTKKSSSAKRDVALKPTSIRLKHAQNVQLLANCNHFSIFILSVVFAIAFYYFYENYFRNPYLISIPSSLPLALNRSAVANDFEMYWGSYRANLFVGIGGRNPTAPLFGAMWYMQPREGEIIVPLIRHWCDQNIGVGQYGWLEHDSRLYGIQQITDYPLSIETTMIKRPLKDHPGDWTLRVQAKLLDSSSVHHTYSFILYLLLPTSGQLYAKKLSNESSVGLIEGKTNGLGHFRMIISKPKSLLKTSQIQLAVTDIAHLKEIILKNTVIFKDASSPSNVIFGIHEIETSIGNDTNFAAVQLTFNSETTFDIIFESMKDINNRERLTSFVFDKRFKELRKNFEEKFESIFKLKEKQYADVLISAAKHCLSNMLGSISYFHGYSIVQSQFNTHPILYGPHTLFSSIPSRSFFPRGFLWDEGFHQLLIHRWDQKLSFEIIAGWLDLMNTEGWIPREVILGTEAEQKVPAEFLTQRNSYANPPMFFYLIKSTLKNNKLSTDSKEILSRMYPRLRLWYNWLNKSQSGVQPGTYRWRGRNATTDLELNPKTLPSGLDDYPRASHPSDEEYHVDLFSWMALSADVMYELAKLFNDKVWAPRFEADAKFLNDPSLLDRLHWSEKRKRYCDYGLHTKHAVLKRVTISEEESQHSATSRGIMKRVVKGTPQLRLVSDVFGYVNLFPMFLRLIPANSTKLGYLLEQMSDSELLWTPYGLRSLSKKSTCYNQRNTEHDPPYWRGSIWINMNYLAVASLYHYSNVDGPYREIAYKLYSDLRNALVSNVVKEYLRTGFLWEHYNDETGHGEGSHPFTGWTSLTLLMMSELFE</sequence>
<dbReference type="GO" id="GO:0005789">
    <property type="term" value="C:endoplasmic reticulum membrane"/>
    <property type="evidence" value="ECO:0007669"/>
    <property type="project" value="UniProtKB-SubCell"/>
</dbReference>
<evidence type="ECO:0000256" key="3">
    <source>
        <dbReference type="ARBA" id="ARBA00022692"/>
    </source>
</evidence>
<keyword evidence="8 12" id="KW-0472">Membrane</keyword>
<protein>
    <recommendedName>
        <fullName evidence="11 12">Mannosyl-oligosaccharide glucosidase</fullName>
        <ecNumber evidence="11 12">3.2.1.106</ecNumber>
    </recommendedName>
</protein>
<keyword evidence="5 12" id="KW-0256">Endoplasmic reticulum</keyword>
<dbReference type="InterPro" id="IPR008928">
    <property type="entry name" value="6-hairpin_glycosidase_sf"/>
</dbReference>
<dbReference type="PANTHER" id="PTHR10412:SF11">
    <property type="entry name" value="MANNOSYL-OLIGOSACCHARIDE GLUCOSIDASE"/>
    <property type="match status" value="1"/>
</dbReference>
<evidence type="ECO:0000256" key="1">
    <source>
        <dbReference type="ARBA" id="ARBA00004648"/>
    </source>
</evidence>
<dbReference type="Pfam" id="PF03200">
    <property type="entry name" value="Glyco_hydro_63"/>
    <property type="match status" value="1"/>
</dbReference>
<evidence type="ECO:0000259" key="13">
    <source>
        <dbReference type="Pfam" id="PF03200"/>
    </source>
</evidence>
<comment type="caution">
    <text evidence="15">The sequence shown here is derived from an EMBL/GenBank/DDBJ whole genome shotgun (WGS) entry which is preliminary data.</text>
</comment>
<feature type="transmembrane region" description="Helical" evidence="12">
    <location>
        <begin position="63"/>
        <end position="87"/>
    </location>
</feature>
<proteinExistence type="inferred from homology"/>
<dbReference type="Proteomes" id="UP000054826">
    <property type="component" value="Unassembled WGS sequence"/>
</dbReference>
<feature type="domain" description="Glycosyl hydrolase family 63 N-terminal" evidence="14">
    <location>
        <begin position="118"/>
        <end position="275"/>
    </location>
</feature>
<dbReference type="Gene3D" id="1.50.10.10">
    <property type="match status" value="1"/>
</dbReference>
<name>A0A0V1KDR5_TRIPS</name>
<dbReference type="PANTHER" id="PTHR10412">
    <property type="entry name" value="MANNOSYL-OLIGOSACCHARIDE GLUCOSIDASE"/>
    <property type="match status" value="1"/>
</dbReference>
<keyword evidence="10 12" id="KW-0326">Glycosidase</keyword>